<evidence type="ECO:0000313" key="2">
    <source>
        <dbReference type="Proteomes" id="UP000247702"/>
    </source>
</evidence>
<dbReference type="Proteomes" id="UP000247702">
    <property type="component" value="Unassembled WGS sequence"/>
</dbReference>
<protein>
    <submittedName>
        <fullName evidence="1">Uncharacterized protein</fullName>
    </submittedName>
</protein>
<evidence type="ECO:0000313" key="1">
    <source>
        <dbReference type="EMBL" id="GBC10696.1"/>
    </source>
</evidence>
<organism evidence="1 2">
    <name type="scientific">Rhizophagus clarus</name>
    <dbReference type="NCBI Taxonomy" id="94130"/>
    <lineage>
        <taxon>Eukaryota</taxon>
        <taxon>Fungi</taxon>
        <taxon>Fungi incertae sedis</taxon>
        <taxon>Mucoromycota</taxon>
        <taxon>Glomeromycotina</taxon>
        <taxon>Glomeromycetes</taxon>
        <taxon>Glomerales</taxon>
        <taxon>Glomeraceae</taxon>
        <taxon>Rhizophagus</taxon>
    </lineage>
</organism>
<gene>
    <name evidence="1" type="ORF">RclHR1_09830005</name>
</gene>
<reference evidence="1 2" key="1">
    <citation type="submission" date="2017-11" db="EMBL/GenBank/DDBJ databases">
        <title>The genome of Rhizophagus clarus HR1 reveals common genetic basis of auxotrophy among arbuscular mycorrhizal fungi.</title>
        <authorList>
            <person name="Kobayashi Y."/>
        </authorList>
    </citation>
    <scope>NUCLEOTIDE SEQUENCE [LARGE SCALE GENOMIC DNA]</scope>
    <source>
        <strain evidence="1 2">HR1</strain>
    </source>
</reference>
<dbReference type="EMBL" id="BEXD01004407">
    <property type="protein sequence ID" value="GBC10696.1"/>
    <property type="molecule type" value="Genomic_DNA"/>
</dbReference>
<comment type="caution">
    <text evidence="1">The sequence shown here is derived from an EMBL/GenBank/DDBJ whole genome shotgun (WGS) entry which is preliminary data.</text>
</comment>
<name>A0A2Z6S5X3_9GLOM</name>
<keyword evidence="2" id="KW-1185">Reference proteome</keyword>
<dbReference type="AlphaFoldDB" id="A0A2Z6S5X3"/>
<proteinExistence type="predicted"/>
<accession>A0A2Z6S5X3</accession>
<sequence length="111" mass="13114">MCCPLYGRKCPLWSANRQYGRFPVVLRRGKPHAITKHRVRNQDVNNFWNEIESMCNNNEEQRLESERTLRTCHVNISNKTQCMMENIAEETAEAHLATTKEIDQKKKIHML</sequence>